<organism evidence="3 4">
    <name type="scientific">Bacillus cereus</name>
    <dbReference type="NCBI Taxonomy" id="1396"/>
    <lineage>
        <taxon>Bacteria</taxon>
        <taxon>Bacillati</taxon>
        <taxon>Bacillota</taxon>
        <taxon>Bacilli</taxon>
        <taxon>Bacillales</taxon>
        <taxon>Bacillaceae</taxon>
        <taxon>Bacillus</taxon>
        <taxon>Bacillus cereus group</taxon>
    </lineage>
</organism>
<gene>
    <name evidence="3" type="ORF">D0437_30155</name>
</gene>
<dbReference type="SUPFAM" id="SSF53098">
    <property type="entry name" value="Ribonuclease H-like"/>
    <property type="match status" value="1"/>
</dbReference>
<feature type="domain" description="Integrase catalytic" evidence="2">
    <location>
        <begin position="64"/>
        <end position="168"/>
    </location>
</feature>
<dbReference type="InterPro" id="IPR001584">
    <property type="entry name" value="Integrase_cat-core"/>
</dbReference>
<dbReference type="PROSITE" id="PS50994">
    <property type="entry name" value="INTEGRASE"/>
    <property type="match status" value="1"/>
</dbReference>
<reference evidence="3 4" key="1">
    <citation type="journal article" date="2019" name="Ecotoxicol. Environ. Saf.">
        <title>Microbial characterization of heavy metal resistant bacterial strains isolated from an electroplating wastewater treatment plant.</title>
        <authorList>
            <person name="Cai X."/>
            <person name="Zheng X."/>
            <person name="Zhang D."/>
            <person name="Iqbal W."/>
            <person name="Liu C."/>
            <person name="Yang B."/>
            <person name="Zhao X."/>
            <person name="Lu X."/>
            <person name="Mao Y."/>
        </authorList>
    </citation>
    <scope>NUCLEOTIDE SEQUENCE [LARGE SCALE GENOMIC DNA]</scope>
    <source>
        <strain evidence="3 4">Co1-1</strain>
    </source>
</reference>
<evidence type="ECO:0000259" key="2">
    <source>
        <dbReference type="PROSITE" id="PS50994"/>
    </source>
</evidence>
<comment type="function">
    <text evidence="1">Involved in the transposition of the insertion sequence.</text>
</comment>
<accession>A0A9X7M2Y0</accession>
<dbReference type="Pfam" id="PF00665">
    <property type="entry name" value="rve"/>
    <property type="match status" value="1"/>
</dbReference>
<dbReference type="Gene3D" id="3.30.420.10">
    <property type="entry name" value="Ribonuclease H-like superfamily/Ribonuclease H"/>
    <property type="match status" value="1"/>
</dbReference>
<dbReference type="EMBL" id="CP031778">
    <property type="protein sequence ID" value="QDZ77779.1"/>
    <property type="molecule type" value="Genomic_DNA"/>
</dbReference>
<evidence type="ECO:0000313" key="4">
    <source>
        <dbReference type="Proteomes" id="UP000321735"/>
    </source>
</evidence>
<dbReference type="GO" id="GO:0003676">
    <property type="term" value="F:nucleic acid binding"/>
    <property type="evidence" value="ECO:0007669"/>
    <property type="project" value="InterPro"/>
</dbReference>
<sequence>MQFKRLKGRMGYRKLYRYLINRDVMVSLSQVRQALCLAGLKSKVVTYYKKRKQDHPIFPNVPERSFKPGKKDVDITEFRLVNGLKVYFCAALDISTRRVLGYSLNTHQDAQLVKDTIQQIRNVYGSHKKILFHSDQGSQFTSYTVTDFVSNKRFNKVCPAEGTVGIML</sequence>
<evidence type="ECO:0000256" key="1">
    <source>
        <dbReference type="ARBA" id="ARBA00002286"/>
    </source>
</evidence>
<name>A0A9X7M2Y0_BACCE</name>
<dbReference type="InterPro" id="IPR050900">
    <property type="entry name" value="Transposase_IS3/IS150/IS904"/>
</dbReference>
<dbReference type="AlphaFoldDB" id="A0A9X7M2Y0"/>
<dbReference type="RefSeq" id="WP_208743503.1">
    <property type="nucleotide sequence ID" value="NZ_CP031778.1"/>
</dbReference>
<dbReference type="GO" id="GO:0015074">
    <property type="term" value="P:DNA integration"/>
    <property type="evidence" value="ECO:0007669"/>
    <property type="project" value="InterPro"/>
</dbReference>
<evidence type="ECO:0000313" key="3">
    <source>
        <dbReference type="EMBL" id="QDZ77779.1"/>
    </source>
</evidence>
<dbReference type="PANTHER" id="PTHR46889:SF4">
    <property type="entry name" value="TRANSPOSASE INSO FOR INSERTION SEQUENCE ELEMENT IS911B-RELATED"/>
    <property type="match status" value="1"/>
</dbReference>
<protein>
    <submittedName>
        <fullName evidence="3">Transposase</fullName>
    </submittedName>
</protein>
<dbReference type="Proteomes" id="UP000321735">
    <property type="component" value="Chromosome"/>
</dbReference>
<dbReference type="PANTHER" id="PTHR46889">
    <property type="entry name" value="TRANSPOSASE INSF FOR INSERTION SEQUENCE IS3B-RELATED"/>
    <property type="match status" value="1"/>
</dbReference>
<dbReference type="InterPro" id="IPR012337">
    <property type="entry name" value="RNaseH-like_sf"/>
</dbReference>
<proteinExistence type="predicted"/>
<dbReference type="InterPro" id="IPR036397">
    <property type="entry name" value="RNaseH_sf"/>
</dbReference>